<evidence type="ECO:0000313" key="2">
    <source>
        <dbReference type="EMBL" id="CAN73935.1"/>
    </source>
</evidence>
<organism evidence="2">
    <name type="scientific">Vitis vinifera</name>
    <name type="common">Grape</name>
    <dbReference type="NCBI Taxonomy" id="29760"/>
    <lineage>
        <taxon>Eukaryota</taxon>
        <taxon>Viridiplantae</taxon>
        <taxon>Streptophyta</taxon>
        <taxon>Embryophyta</taxon>
        <taxon>Tracheophyta</taxon>
        <taxon>Spermatophyta</taxon>
        <taxon>Magnoliopsida</taxon>
        <taxon>eudicotyledons</taxon>
        <taxon>Gunneridae</taxon>
        <taxon>Pentapetalae</taxon>
        <taxon>rosids</taxon>
        <taxon>Vitales</taxon>
        <taxon>Vitaceae</taxon>
        <taxon>Viteae</taxon>
        <taxon>Vitis</taxon>
    </lineage>
</organism>
<name>A5AYS6_VITVI</name>
<protein>
    <submittedName>
        <fullName evidence="2">Uncharacterized protein</fullName>
    </submittedName>
</protein>
<dbReference type="EMBL" id="AM440547">
    <property type="protein sequence ID" value="CAN73935.1"/>
    <property type="molecule type" value="Genomic_DNA"/>
</dbReference>
<evidence type="ECO:0000256" key="1">
    <source>
        <dbReference type="SAM" id="MobiDB-lite"/>
    </source>
</evidence>
<proteinExistence type="predicted"/>
<gene>
    <name evidence="2" type="ORF">VITISV_032541</name>
</gene>
<dbReference type="AlphaFoldDB" id="A5AYS6"/>
<feature type="region of interest" description="Disordered" evidence="1">
    <location>
        <begin position="140"/>
        <end position="159"/>
    </location>
</feature>
<reference evidence="2" key="1">
    <citation type="journal article" date="2007" name="PLoS ONE">
        <title>The first genome sequence of an elite grapevine cultivar (Pinot noir Vitis vinifera L.): coping with a highly heterozygous genome.</title>
        <authorList>
            <person name="Velasco R."/>
            <person name="Zharkikh A."/>
            <person name="Troggio M."/>
            <person name="Cartwright D.A."/>
            <person name="Cestaro A."/>
            <person name="Pruss D."/>
            <person name="Pindo M."/>
            <person name="FitzGerald L.M."/>
            <person name="Vezzulli S."/>
            <person name="Reid J."/>
            <person name="Malacarne G."/>
            <person name="Iliev D."/>
            <person name="Coppola G."/>
            <person name="Wardell B."/>
            <person name="Micheletti D."/>
            <person name="Macalma T."/>
            <person name="Facci M."/>
            <person name="Mitchell J.T."/>
            <person name="Perazzolli M."/>
            <person name="Eldredge G."/>
            <person name="Gatto P."/>
            <person name="Oyzerski R."/>
            <person name="Moretto M."/>
            <person name="Gutin N."/>
            <person name="Stefanini M."/>
            <person name="Chen Y."/>
            <person name="Segala C."/>
            <person name="Davenport C."/>
            <person name="Dematte L."/>
            <person name="Mraz A."/>
            <person name="Battilana J."/>
            <person name="Stormo K."/>
            <person name="Costa F."/>
            <person name="Tao Q."/>
            <person name="Si-Ammour A."/>
            <person name="Harkins T."/>
            <person name="Lackey A."/>
            <person name="Perbost C."/>
            <person name="Taillon B."/>
            <person name="Stella A."/>
            <person name="Solovyev V."/>
            <person name="Fawcett J.A."/>
            <person name="Sterck L."/>
            <person name="Vandepoele K."/>
            <person name="Grando S.M."/>
            <person name="Toppo S."/>
            <person name="Moser C."/>
            <person name="Lanchbury J."/>
            <person name="Bogden R."/>
            <person name="Skolnick M."/>
            <person name="Sgaramella V."/>
            <person name="Bhatnagar S.K."/>
            <person name="Fontana P."/>
            <person name="Gutin A."/>
            <person name="Van de Peer Y."/>
            <person name="Salamini F."/>
            <person name="Viola R."/>
        </authorList>
    </citation>
    <scope>NUCLEOTIDE SEQUENCE</scope>
</reference>
<sequence>MSCAICQSFEHLVEECPTLPVAREIFGDHNTYNSNCRNHPNFSWEPQPRQYMQPAQAPPQASSLKQAIVNLTKVVGDFVVDQKSINDQFMQENAQLKQEIDNQDKMMDGSLNDLSQNIYNLQYSITRLINLNTVQEKENFPSQPYQNPKGIHKGEAQKEENSMVRKVKVVMIDQPTFKPKHDEGLPEPSEKLATLSSWTRRKEMQPLLNEVEIQRHAKEEPPKLILNLLPPEMKYAYRVEDKLKRDQRYHFLPIFSIDLKTLRTMLILVRRRAEEVLGIKFQFQKSGVKSKELVVERSLKLDALNLDWLGVINGSPLHGHFRKQYL</sequence>
<accession>A5AYS6</accession>